<evidence type="ECO:0000256" key="5">
    <source>
        <dbReference type="SAM" id="MobiDB-lite"/>
    </source>
</evidence>
<dbReference type="InterPro" id="IPR036322">
    <property type="entry name" value="WD40_repeat_dom_sf"/>
</dbReference>
<dbReference type="AlphaFoldDB" id="A0A9P8PXG8"/>
<feature type="compositionally biased region" description="Low complexity" evidence="5">
    <location>
        <begin position="14"/>
        <end position="33"/>
    </location>
</feature>
<dbReference type="Pfam" id="PF00400">
    <property type="entry name" value="WD40"/>
    <property type="match status" value="3"/>
</dbReference>
<dbReference type="SMART" id="SM00320">
    <property type="entry name" value="WD40"/>
    <property type="match status" value="5"/>
</dbReference>
<dbReference type="OrthoDB" id="2421129at2759"/>
<proteinExistence type="inferred from homology"/>
<feature type="compositionally biased region" description="Low complexity" evidence="5">
    <location>
        <begin position="602"/>
        <end position="617"/>
    </location>
</feature>
<dbReference type="InterPro" id="IPR021772">
    <property type="entry name" value="WDR48/Bun107"/>
</dbReference>
<evidence type="ECO:0000313" key="6">
    <source>
        <dbReference type="EMBL" id="KAH3679377.1"/>
    </source>
</evidence>
<feature type="region of interest" description="Disordered" evidence="5">
    <location>
        <begin position="520"/>
        <end position="621"/>
    </location>
</feature>
<evidence type="ECO:0000256" key="3">
    <source>
        <dbReference type="ARBA" id="ARBA00022737"/>
    </source>
</evidence>
<feature type="repeat" description="WD" evidence="4">
    <location>
        <begin position="225"/>
        <end position="265"/>
    </location>
</feature>
<evidence type="ECO:0000256" key="2">
    <source>
        <dbReference type="ARBA" id="ARBA00022574"/>
    </source>
</evidence>
<feature type="compositionally biased region" description="Low complexity" evidence="5">
    <location>
        <begin position="521"/>
        <end position="530"/>
    </location>
</feature>
<dbReference type="GO" id="GO:0000724">
    <property type="term" value="P:double-strand break repair via homologous recombination"/>
    <property type="evidence" value="ECO:0007669"/>
    <property type="project" value="TreeGrafter"/>
</dbReference>
<dbReference type="InterPro" id="IPR019775">
    <property type="entry name" value="WD40_repeat_CS"/>
</dbReference>
<keyword evidence="7" id="KW-1185">Reference proteome</keyword>
<dbReference type="PANTHER" id="PTHR19862:SF14">
    <property type="entry name" value="WD REPEAT-CONTAINING PROTEIN 48"/>
    <property type="match status" value="1"/>
</dbReference>
<evidence type="ECO:0000256" key="4">
    <source>
        <dbReference type="PROSITE-ProRule" id="PRU00221"/>
    </source>
</evidence>
<sequence length="833" mass="91706">MSSFTRTNMGTGSGTTTTTTTISPSSTIPSFKKPSPKSLTYIITDTQHNASHVLPIQSLRTSATGSHLYTAGRDGVVSVYDCSFHRRANIQLHSDWVNEVIPFTETSVVSCSSDLSVKCWDYERGEHQLIGNHSDYVKCVTGLAQAGLVLSGGLDREVKLWDVERCVNLRSFTNEISSELDNGVEGKGSIYSISSSKITGLTVYGDNDGGISVLDPLNGQLIKRFKGHQGAVVRSLHMKDNFLLSCGADGVVKLWDLRTSGELEKWDFNDSPNQTQRTSIWSCYSPEEVYDFSEFYCGDSRGRITKVDANKNTKTILPYVAPKGVLSLFSFQDQLLSSSMANSDITNHTNPEKSIDGEPGLIKSRLLNDRRHVVTLSTNNEVNLWDIVSFEKSPKKFPANMAFDDVVDSLQTQDILPSWCRVTIKAGQLFVTLNEASFANVEVYGDDLWGYTGLEKLEKDTRFNLGKLVLCSLLQGFVEDVVAWDAVLRHKRIKEITGENIANSSTKGKLSLLTKFGNDYSNSSSSNNSSAVTTPTDENSSYEDIDPMKQKKRSLSIFGSRRASKSPLSSSAPTTKSALLSSSVPNGHGNGNASSPLYNAKQPQQQTPPGSSSSTDPAETDNLRPMITALEAKYQSISSQHLLQASQLSPPSLLTGTPILSKPRPDLFLLINERTSSDSTTELVSYSEPLHAITKDALIDSLPAWIGNCILQDKVNLKETPKIGFVLIPEPNPSSTSTLTDLPPLRDDSRLSAYTMLRVSKILCFAVEKLDPKLVSEIQEMNKKSSTLKVEDWLELLCQGDVVPNNWTLAMVRTRMWKGSGDVKFTYRRKVRS</sequence>
<organism evidence="6 7">
    <name type="scientific">Wickerhamomyces pijperi</name>
    <name type="common">Yeast</name>
    <name type="synonym">Pichia pijperi</name>
    <dbReference type="NCBI Taxonomy" id="599730"/>
    <lineage>
        <taxon>Eukaryota</taxon>
        <taxon>Fungi</taxon>
        <taxon>Dikarya</taxon>
        <taxon>Ascomycota</taxon>
        <taxon>Saccharomycotina</taxon>
        <taxon>Saccharomycetes</taxon>
        <taxon>Phaffomycetales</taxon>
        <taxon>Wickerhamomycetaceae</taxon>
        <taxon>Wickerhamomyces</taxon>
    </lineage>
</organism>
<keyword evidence="2 4" id="KW-0853">WD repeat</keyword>
<dbReference type="InterPro" id="IPR001680">
    <property type="entry name" value="WD40_rpt"/>
</dbReference>
<dbReference type="InterPro" id="IPR051246">
    <property type="entry name" value="WDR48"/>
</dbReference>
<reference evidence="6" key="2">
    <citation type="submission" date="2021-01" db="EMBL/GenBank/DDBJ databases">
        <authorList>
            <person name="Schikora-Tamarit M.A."/>
        </authorList>
    </citation>
    <scope>NUCLEOTIDE SEQUENCE</scope>
    <source>
        <strain evidence="6">CBS2887</strain>
    </source>
</reference>
<dbReference type="SUPFAM" id="SSF50978">
    <property type="entry name" value="WD40 repeat-like"/>
    <property type="match status" value="1"/>
</dbReference>
<dbReference type="EMBL" id="JAEUBG010004945">
    <property type="protein sequence ID" value="KAH3679377.1"/>
    <property type="molecule type" value="Genomic_DNA"/>
</dbReference>
<dbReference type="PROSITE" id="PS50294">
    <property type="entry name" value="WD_REPEATS_REGION"/>
    <property type="match status" value="1"/>
</dbReference>
<evidence type="ECO:0008006" key="8">
    <source>
        <dbReference type="Google" id="ProtNLM"/>
    </source>
</evidence>
<dbReference type="InterPro" id="IPR015943">
    <property type="entry name" value="WD40/YVTN_repeat-like_dom_sf"/>
</dbReference>
<dbReference type="PROSITE" id="PS50082">
    <property type="entry name" value="WD_REPEATS_2"/>
    <property type="match status" value="2"/>
</dbReference>
<evidence type="ECO:0000256" key="1">
    <source>
        <dbReference type="ARBA" id="ARBA00006917"/>
    </source>
</evidence>
<protein>
    <recommendedName>
        <fullName evidence="8">WD repeat-containing protein 48</fullName>
    </recommendedName>
</protein>
<comment type="caution">
    <text evidence="6">The sequence shown here is derived from an EMBL/GenBank/DDBJ whole genome shotgun (WGS) entry which is preliminary data.</text>
</comment>
<dbReference type="GO" id="GO:0043130">
    <property type="term" value="F:ubiquitin binding"/>
    <property type="evidence" value="ECO:0007669"/>
    <property type="project" value="TreeGrafter"/>
</dbReference>
<dbReference type="Gene3D" id="2.130.10.10">
    <property type="entry name" value="YVTN repeat-like/Quinoprotein amine dehydrogenase"/>
    <property type="match status" value="2"/>
</dbReference>
<keyword evidence="3" id="KW-0677">Repeat</keyword>
<reference evidence="6" key="1">
    <citation type="journal article" date="2021" name="Open Biol.">
        <title>Shared evolutionary footprints suggest mitochondrial oxidative damage underlies multiple complex I losses in fungi.</title>
        <authorList>
            <person name="Schikora-Tamarit M.A."/>
            <person name="Marcet-Houben M."/>
            <person name="Nosek J."/>
            <person name="Gabaldon T."/>
        </authorList>
    </citation>
    <scope>NUCLEOTIDE SEQUENCE</scope>
    <source>
        <strain evidence="6">CBS2887</strain>
    </source>
</reference>
<dbReference type="Proteomes" id="UP000774326">
    <property type="component" value="Unassembled WGS sequence"/>
</dbReference>
<dbReference type="PANTHER" id="PTHR19862">
    <property type="entry name" value="WD REPEAT-CONTAINING PROTEIN 48"/>
    <property type="match status" value="1"/>
</dbReference>
<accession>A0A9P8PXG8</accession>
<feature type="region of interest" description="Disordered" evidence="5">
    <location>
        <begin position="1"/>
        <end position="33"/>
    </location>
</feature>
<evidence type="ECO:0000313" key="7">
    <source>
        <dbReference type="Proteomes" id="UP000774326"/>
    </source>
</evidence>
<feature type="compositionally biased region" description="Low complexity" evidence="5">
    <location>
        <begin position="565"/>
        <end position="583"/>
    </location>
</feature>
<dbReference type="PRINTS" id="PR00320">
    <property type="entry name" value="GPROTEINBRPT"/>
</dbReference>
<dbReference type="InterPro" id="IPR020472">
    <property type="entry name" value="WD40_PAC1"/>
</dbReference>
<dbReference type="Pfam" id="PF11816">
    <property type="entry name" value="DUF3337"/>
    <property type="match status" value="1"/>
</dbReference>
<comment type="similarity">
    <text evidence="1">Belongs to the WD repeat WDR48 family.</text>
</comment>
<dbReference type="PROSITE" id="PS00678">
    <property type="entry name" value="WD_REPEATS_1"/>
    <property type="match status" value="2"/>
</dbReference>
<feature type="repeat" description="WD" evidence="4">
    <location>
        <begin position="130"/>
        <end position="171"/>
    </location>
</feature>
<gene>
    <name evidence="6" type="ORF">WICPIJ_008627</name>
</gene>
<name>A0A9P8PXG8_WICPI</name>